<sequence length="76" mass="8695">MLFILGAVNDWDRGVGLFWGIGLVKDRQTREPDQKLAIATILALRKSFGILLNANGPYTNSYVYHKINRKNFIEEN</sequence>
<dbReference type="STRING" id="31234.E3N8C6"/>
<reference evidence="1" key="1">
    <citation type="submission" date="2007-07" db="EMBL/GenBank/DDBJ databases">
        <title>PCAP assembly of the Caenorhabditis remanei genome.</title>
        <authorList>
            <consortium name="The Caenorhabditis remanei Sequencing Consortium"/>
            <person name="Wilson R.K."/>
        </authorList>
    </citation>
    <scope>NUCLEOTIDE SEQUENCE [LARGE SCALE GENOMIC DNA]</scope>
    <source>
        <strain evidence="1">PB4641</strain>
    </source>
</reference>
<dbReference type="Gene3D" id="3.90.1150.10">
    <property type="entry name" value="Aspartate Aminotransferase, domain 1"/>
    <property type="match status" value="1"/>
</dbReference>
<protein>
    <submittedName>
        <fullName evidence="1">Uncharacterized protein</fullName>
    </submittedName>
</protein>
<dbReference type="OrthoDB" id="10261433at2759"/>
<gene>
    <name evidence="1" type="ORF">CRE_20533</name>
</gene>
<dbReference type="InterPro" id="IPR015422">
    <property type="entry name" value="PyrdxlP-dep_Trfase_small"/>
</dbReference>
<evidence type="ECO:0000313" key="2">
    <source>
        <dbReference type="Proteomes" id="UP000008281"/>
    </source>
</evidence>
<dbReference type="EMBL" id="DS268555">
    <property type="protein sequence ID" value="EFO89392.1"/>
    <property type="molecule type" value="Genomic_DNA"/>
</dbReference>
<accession>E3N8C6</accession>
<proteinExistence type="predicted"/>
<name>E3N8C6_CAERE</name>
<dbReference type="AlphaFoldDB" id="E3N8C6"/>
<dbReference type="Proteomes" id="UP000008281">
    <property type="component" value="Unassembled WGS sequence"/>
</dbReference>
<dbReference type="eggNOG" id="KOG1403">
    <property type="taxonomic scope" value="Eukaryota"/>
</dbReference>
<dbReference type="InParanoid" id="E3N8C6"/>
<evidence type="ECO:0000313" key="1">
    <source>
        <dbReference type="EMBL" id="EFO89392.1"/>
    </source>
</evidence>
<keyword evidence="2" id="KW-1185">Reference proteome</keyword>
<organism evidence="2">
    <name type="scientific">Caenorhabditis remanei</name>
    <name type="common">Caenorhabditis vulgaris</name>
    <dbReference type="NCBI Taxonomy" id="31234"/>
    <lineage>
        <taxon>Eukaryota</taxon>
        <taxon>Metazoa</taxon>
        <taxon>Ecdysozoa</taxon>
        <taxon>Nematoda</taxon>
        <taxon>Chromadorea</taxon>
        <taxon>Rhabditida</taxon>
        <taxon>Rhabditina</taxon>
        <taxon>Rhabditomorpha</taxon>
        <taxon>Rhabditoidea</taxon>
        <taxon>Rhabditidae</taxon>
        <taxon>Peloderinae</taxon>
        <taxon>Caenorhabditis</taxon>
    </lineage>
</organism>
<dbReference type="HOGENOM" id="CLU_2656812_0_0_1"/>